<name>A0A0X8NUL1_ALCXX</name>
<dbReference type="EMBL" id="CP014060">
    <property type="protein sequence ID" value="AMG34680.1"/>
    <property type="molecule type" value="Genomic_DNA"/>
</dbReference>
<dbReference type="PANTHER" id="PTHR30537:SF3">
    <property type="entry name" value="TRANSCRIPTIONAL REGULATORY PROTEIN"/>
    <property type="match status" value="1"/>
</dbReference>
<dbReference type="SUPFAM" id="SSF53850">
    <property type="entry name" value="Periplasmic binding protein-like II"/>
    <property type="match status" value="1"/>
</dbReference>
<dbReference type="AlphaFoldDB" id="A0A0X8NUL1"/>
<dbReference type="CDD" id="cd08422">
    <property type="entry name" value="PBP2_CrgA_like"/>
    <property type="match status" value="1"/>
</dbReference>
<dbReference type="GO" id="GO:0043565">
    <property type="term" value="F:sequence-specific DNA binding"/>
    <property type="evidence" value="ECO:0007669"/>
    <property type="project" value="TreeGrafter"/>
</dbReference>
<evidence type="ECO:0000256" key="1">
    <source>
        <dbReference type="ARBA" id="ARBA00009437"/>
    </source>
</evidence>
<dbReference type="Pfam" id="PF03466">
    <property type="entry name" value="LysR_substrate"/>
    <property type="match status" value="1"/>
</dbReference>
<evidence type="ECO:0000313" key="4">
    <source>
        <dbReference type="Proteomes" id="UP000060602"/>
    </source>
</evidence>
<dbReference type="Gene3D" id="3.40.190.290">
    <property type="match status" value="1"/>
</dbReference>
<dbReference type="GO" id="GO:0006351">
    <property type="term" value="P:DNA-templated transcription"/>
    <property type="evidence" value="ECO:0007669"/>
    <property type="project" value="TreeGrafter"/>
</dbReference>
<proteinExistence type="inferred from homology"/>
<gene>
    <name evidence="3" type="ORF">AL504_00525</name>
</gene>
<dbReference type="InterPro" id="IPR005119">
    <property type="entry name" value="LysR_subst-bd"/>
</dbReference>
<organism evidence="3 4">
    <name type="scientific">Alcaligenes xylosoxydans xylosoxydans</name>
    <name type="common">Achromobacter xylosoxidans</name>
    <dbReference type="NCBI Taxonomy" id="85698"/>
    <lineage>
        <taxon>Bacteria</taxon>
        <taxon>Pseudomonadati</taxon>
        <taxon>Pseudomonadota</taxon>
        <taxon>Betaproteobacteria</taxon>
        <taxon>Burkholderiales</taxon>
        <taxon>Alcaligenaceae</taxon>
        <taxon>Achromobacter</taxon>
    </lineage>
</organism>
<evidence type="ECO:0000259" key="2">
    <source>
        <dbReference type="Pfam" id="PF03466"/>
    </source>
</evidence>
<dbReference type="InterPro" id="IPR058163">
    <property type="entry name" value="LysR-type_TF_proteobact-type"/>
</dbReference>
<dbReference type="PANTHER" id="PTHR30537">
    <property type="entry name" value="HTH-TYPE TRANSCRIPTIONAL REGULATOR"/>
    <property type="match status" value="1"/>
</dbReference>
<evidence type="ECO:0000313" key="3">
    <source>
        <dbReference type="EMBL" id="AMG34680.1"/>
    </source>
</evidence>
<dbReference type="RefSeq" id="WP_061070788.1">
    <property type="nucleotide sequence ID" value="NZ_CP014060.2"/>
</dbReference>
<reference evidence="4" key="1">
    <citation type="submission" date="2015-12" db="EMBL/GenBank/DDBJ databases">
        <title>FDA dAtabase for Regulatory Grade micrObial Sequences (FDA-ARGOS): Supporting development and validation of Infectious Disease Dx tests.</title>
        <authorList>
            <person name="Case J."/>
            <person name="Tallon L."/>
            <person name="Sadzewicz L."/>
            <person name="Sengamalay N."/>
            <person name="Ott S."/>
            <person name="Godinez A."/>
            <person name="Nagaraj S."/>
            <person name="Nadendla S."/>
            <person name="Sichtig H."/>
        </authorList>
    </citation>
    <scope>NUCLEOTIDE SEQUENCE [LARGE SCALE GENOMIC DNA]</scope>
    <source>
        <strain evidence="4">FDAARGOS_147</strain>
    </source>
</reference>
<dbReference type="GO" id="GO:0003700">
    <property type="term" value="F:DNA-binding transcription factor activity"/>
    <property type="evidence" value="ECO:0007669"/>
    <property type="project" value="TreeGrafter"/>
</dbReference>
<sequence>MKPPHGLDGFADVASAHRLGRAAAALGIPLSAPPRPQRSAAGSAGLLRVTLPDTRVQRVLAPALAAFAARHPGVRFQLSTKRADPADLARHRRDLTIRLEPPTDPSWVAHRLGALRARLYAAPEYLARRPAPERPSDLAAHDCIGVHADDNGAPARWQLRRGQDRAVVMTRERYCVDDPEMAWQLAARGAGIAPLRDAAPGLVAVLPDWELEPVTLYALTETPRLPARIRALIEHLTRALAA</sequence>
<comment type="similarity">
    <text evidence="1">Belongs to the LysR transcriptional regulatory family.</text>
</comment>
<protein>
    <submittedName>
        <fullName evidence="3">LysR family transcriptional regulator</fullName>
    </submittedName>
</protein>
<dbReference type="Proteomes" id="UP000060602">
    <property type="component" value="Chromosome"/>
</dbReference>
<accession>A0A0X8NUL1</accession>
<feature type="domain" description="LysR substrate-binding" evidence="2">
    <location>
        <begin position="41"/>
        <end position="240"/>
    </location>
</feature>